<reference evidence="1 2" key="1">
    <citation type="submission" date="2018-04" db="EMBL/GenBank/DDBJ databases">
        <title>Pseudomonas sp. nov., isolated from mangrove soil.</title>
        <authorList>
            <person name="Chen C."/>
        </authorList>
    </citation>
    <scope>NUCLEOTIDE SEQUENCE [LARGE SCALE GENOMIC DNA]</scope>
    <source>
        <strain evidence="1 2">TC-11</strain>
    </source>
</reference>
<comment type="caution">
    <text evidence="1">The sequence shown here is derived from an EMBL/GenBank/DDBJ whole genome shotgun (WGS) entry which is preliminary data.</text>
</comment>
<keyword evidence="2" id="KW-1185">Reference proteome</keyword>
<dbReference type="InterPro" id="IPR029069">
    <property type="entry name" value="HotDog_dom_sf"/>
</dbReference>
<dbReference type="PANTHER" id="PTHR12475">
    <property type="match status" value="1"/>
</dbReference>
<dbReference type="Gene3D" id="3.10.129.10">
    <property type="entry name" value="Hotdog Thioesterase"/>
    <property type="match status" value="1"/>
</dbReference>
<sequence length="166" mass="18962">MAGLLRNLITLLLALPGVGRHLSNETLKIRFWASPLDAGIRNLKSDRYLQFAECAQLDFILRCGLLGKLMRQGLSFVNGSQLIRFQRPVRMFAIVEVRSRVLWFDERWAWFEHQFHSRGELCATVLVKMKFKQGRLTVPPATLLHCAGDSRPAQLDGWDAALQELT</sequence>
<organism evidence="1 2">
    <name type="scientific">Pseudomonas mangrovi</name>
    <dbReference type="NCBI Taxonomy" id="2161748"/>
    <lineage>
        <taxon>Bacteria</taxon>
        <taxon>Pseudomonadati</taxon>
        <taxon>Pseudomonadota</taxon>
        <taxon>Gammaproteobacteria</taxon>
        <taxon>Pseudomonadales</taxon>
        <taxon>Pseudomonadaceae</taxon>
        <taxon>Pseudomonas</taxon>
    </lineage>
</organism>
<dbReference type="EMBL" id="QASN01000007">
    <property type="protein sequence ID" value="PTU75373.1"/>
    <property type="molecule type" value="Genomic_DNA"/>
</dbReference>
<name>A0A2T5PCA8_9PSED</name>
<dbReference type="SUPFAM" id="SSF54637">
    <property type="entry name" value="Thioesterase/thiol ester dehydrase-isomerase"/>
    <property type="match status" value="1"/>
</dbReference>
<dbReference type="Pfam" id="PF13279">
    <property type="entry name" value="4HBT_2"/>
    <property type="match status" value="1"/>
</dbReference>
<dbReference type="RefSeq" id="WP_108105611.1">
    <property type="nucleotide sequence ID" value="NZ_QASN01000007.1"/>
</dbReference>
<dbReference type="Proteomes" id="UP000244064">
    <property type="component" value="Unassembled WGS sequence"/>
</dbReference>
<dbReference type="AlphaFoldDB" id="A0A2T5PCA8"/>
<dbReference type="PANTHER" id="PTHR12475:SF4">
    <property type="entry name" value="PROTEIN THEM6"/>
    <property type="match status" value="1"/>
</dbReference>
<accession>A0A2T5PCA8</accession>
<protein>
    <recommendedName>
        <fullName evidence="3">Thioesterase</fullName>
    </recommendedName>
</protein>
<proteinExistence type="predicted"/>
<dbReference type="OrthoDB" id="3727779at2"/>
<evidence type="ECO:0000313" key="1">
    <source>
        <dbReference type="EMBL" id="PTU75373.1"/>
    </source>
</evidence>
<dbReference type="CDD" id="cd00586">
    <property type="entry name" value="4HBT"/>
    <property type="match status" value="1"/>
</dbReference>
<evidence type="ECO:0008006" key="3">
    <source>
        <dbReference type="Google" id="ProtNLM"/>
    </source>
</evidence>
<dbReference type="InterPro" id="IPR051490">
    <property type="entry name" value="THEM6_lcsJ_thioesterase"/>
</dbReference>
<evidence type="ECO:0000313" key="2">
    <source>
        <dbReference type="Proteomes" id="UP000244064"/>
    </source>
</evidence>
<gene>
    <name evidence="1" type="ORF">DBO85_04330</name>
</gene>